<name>W3WWN5_PESFW</name>
<dbReference type="OMA" id="YGGSQKH"/>
<dbReference type="RefSeq" id="XP_007838193.1">
    <property type="nucleotide sequence ID" value="XM_007840002.1"/>
</dbReference>
<keyword evidence="7" id="KW-1185">Reference proteome</keyword>
<dbReference type="Gene3D" id="3.20.20.140">
    <property type="entry name" value="Metal-dependent hydrolases"/>
    <property type="match status" value="1"/>
</dbReference>
<evidence type="ECO:0000256" key="5">
    <source>
        <dbReference type="SAM" id="MobiDB-lite"/>
    </source>
</evidence>
<proteinExistence type="inferred from homology"/>
<dbReference type="HOGENOM" id="CLU_031506_1_0_1"/>
<keyword evidence="3" id="KW-0479">Metal-binding</keyword>
<dbReference type="InterPro" id="IPR032466">
    <property type="entry name" value="Metal_Hydrolase"/>
</dbReference>
<keyword evidence="4" id="KW-0378">Hydrolase</keyword>
<dbReference type="SUPFAM" id="SSF51556">
    <property type="entry name" value="Metallo-dependent hydrolases"/>
    <property type="match status" value="1"/>
</dbReference>
<organism evidence="6 7">
    <name type="scientific">Pestalotiopsis fici (strain W106-1 / CGMCC3.15140)</name>
    <dbReference type="NCBI Taxonomy" id="1229662"/>
    <lineage>
        <taxon>Eukaryota</taxon>
        <taxon>Fungi</taxon>
        <taxon>Dikarya</taxon>
        <taxon>Ascomycota</taxon>
        <taxon>Pezizomycotina</taxon>
        <taxon>Sordariomycetes</taxon>
        <taxon>Xylariomycetidae</taxon>
        <taxon>Amphisphaeriales</taxon>
        <taxon>Sporocadaceae</taxon>
        <taxon>Pestalotiopsis</taxon>
    </lineage>
</organism>
<feature type="compositionally biased region" description="Basic residues" evidence="5">
    <location>
        <begin position="347"/>
        <end position="359"/>
    </location>
</feature>
<feature type="region of interest" description="Disordered" evidence="5">
    <location>
        <begin position="328"/>
        <end position="369"/>
    </location>
</feature>
<dbReference type="CDD" id="cd01310">
    <property type="entry name" value="TatD_DNAse"/>
    <property type="match status" value="1"/>
</dbReference>
<dbReference type="FunCoup" id="W3WWN5">
    <property type="interactions" value="603"/>
</dbReference>
<dbReference type="Proteomes" id="UP000030651">
    <property type="component" value="Unassembled WGS sequence"/>
</dbReference>
<dbReference type="KEGG" id="pfy:PFICI_11421"/>
<dbReference type="Pfam" id="PF01026">
    <property type="entry name" value="TatD_DNase"/>
    <property type="match status" value="1"/>
</dbReference>
<dbReference type="GO" id="GO:0005829">
    <property type="term" value="C:cytosol"/>
    <property type="evidence" value="ECO:0007669"/>
    <property type="project" value="TreeGrafter"/>
</dbReference>
<dbReference type="InParanoid" id="W3WWN5"/>
<keyword evidence="2" id="KW-0540">Nuclease</keyword>
<dbReference type="eggNOG" id="KOG3020">
    <property type="taxonomic scope" value="Eukaryota"/>
</dbReference>
<dbReference type="InterPro" id="IPR050891">
    <property type="entry name" value="TatD-type_Hydrolase"/>
</dbReference>
<comment type="similarity">
    <text evidence="1">Belongs to the metallo-dependent hydrolases superfamily. TatD-type hydrolase family.</text>
</comment>
<evidence type="ECO:0000256" key="4">
    <source>
        <dbReference type="ARBA" id="ARBA00022801"/>
    </source>
</evidence>
<reference evidence="7" key="1">
    <citation type="journal article" date="2015" name="BMC Genomics">
        <title>Genomic and transcriptomic analysis of the endophytic fungus Pestalotiopsis fici reveals its lifestyle and high potential for synthesis of natural products.</title>
        <authorList>
            <person name="Wang X."/>
            <person name="Zhang X."/>
            <person name="Liu L."/>
            <person name="Xiang M."/>
            <person name="Wang W."/>
            <person name="Sun X."/>
            <person name="Che Y."/>
            <person name="Guo L."/>
            <person name="Liu G."/>
            <person name="Guo L."/>
            <person name="Wang C."/>
            <person name="Yin W.B."/>
            <person name="Stadler M."/>
            <person name="Zhang X."/>
            <person name="Liu X."/>
        </authorList>
    </citation>
    <scope>NUCLEOTIDE SEQUENCE [LARGE SCALE GENOMIC DNA]</scope>
    <source>
        <strain evidence="7">W106-1 / CGMCC3.15140</strain>
    </source>
</reference>
<dbReference type="EMBL" id="KI912116">
    <property type="protein sequence ID" value="ETS77547.1"/>
    <property type="molecule type" value="Genomic_DNA"/>
</dbReference>
<evidence type="ECO:0000256" key="2">
    <source>
        <dbReference type="ARBA" id="ARBA00022722"/>
    </source>
</evidence>
<dbReference type="GeneID" id="19276434"/>
<feature type="region of interest" description="Disordered" evidence="5">
    <location>
        <begin position="109"/>
        <end position="135"/>
    </location>
</feature>
<evidence type="ECO:0000256" key="1">
    <source>
        <dbReference type="ARBA" id="ARBA00009275"/>
    </source>
</evidence>
<dbReference type="InterPro" id="IPR001130">
    <property type="entry name" value="TatD-like"/>
</dbReference>
<evidence type="ECO:0000313" key="6">
    <source>
        <dbReference type="EMBL" id="ETS77547.1"/>
    </source>
</evidence>
<dbReference type="GO" id="GO:0008296">
    <property type="term" value="F:3'-5'-DNA exonuclease activity"/>
    <property type="evidence" value="ECO:0007669"/>
    <property type="project" value="TreeGrafter"/>
</dbReference>
<dbReference type="PANTHER" id="PTHR10060:SF15">
    <property type="entry name" value="DEOXYRIBONUCLEASE TATDN1"/>
    <property type="match status" value="1"/>
</dbReference>
<protein>
    <submittedName>
        <fullName evidence="6">Uncharacterized protein</fullName>
    </submittedName>
</protein>
<gene>
    <name evidence="6" type="ORF">PFICI_11421</name>
</gene>
<dbReference type="PANTHER" id="PTHR10060">
    <property type="entry name" value="TATD FAMILY DEOXYRIBONUCLEASE"/>
    <property type="match status" value="1"/>
</dbReference>
<feature type="compositionally biased region" description="Basic and acidic residues" evidence="5">
    <location>
        <begin position="360"/>
        <end position="369"/>
    </location>
</feature>
<dbReference type="GO" id="GO:0046872">
    <property type="term" value="F:metal ion binding"/>
    <property type="evidence" value="ECO:0007669"/>
    <property type="project" value="UniProtKB-KW"/>
</dbReference>
<accession>W3WWN5</accession>
<evidence type="ECO:0000313" key="7">
    <source>
        <dbReference type="Proteomes" id="UP000030651"/>
    </source>
</evidence>
<dbReference type="OrthoDB" id="6079689at2759"/>
<dbReference type="AlphaFoldDB" id="W3WWN5"/>
<evidence type="ECO:0000256" key="3">
    <source>
        <dbReference type="ARBA" id="ARBA00022723"/>
    </source>
</evidence>
<sequence>MASENQTNASSPEGAAINMYNPRYIDIGINLADPIFRGNYHGTQRHPDDLDAVVSRAQEVGCSKLIITGSDFTSSRHALDIAKEYPGTVYTTAGIHPCSSAIFSTANAHEDTDGHTMPCDPDPTQPIPEEHEPDLEKTSRIIAELKKLIEDARSQTPNALIALGEFGLDYDRLHYCSKKIQLHSFAAQLDLVLAIKPQLPLFLHSRAAHRDFVDLLKAKFGDKLEKLEKGGVVHSFTGTIDEMRELMDLGLYIGTNGCSFKTADNCAVVKEIHLDRLMLETDGPWCEVRPSHEGWKYLIDSKPPTPAPTPDPAAAAAAAAAAVETSSAPAAAPAGVNGDAQQQQQRKPQKQVQKSKKPQKKEPEVPERWKTVKKEKWVEGAMVKGRNEPCSIERVGKIVAGIKGATVEEVCEAAWRNTVKVFGIDD</sequence>